<evidence type="ECO:0000259" key="5">
    <source>
        <dbReference type="Pfam" id="PF01814"/>
    </source>
</evidence>
<dbReference type="InterPro" id="IPR035938">
    <property type="entry name" value="Hemerythrin-like_sf"/>
</dbReference>
<accession>A0A286GY35</accession>
<feature type="domain" description="Hemerythrin-like" evidence="5">
    <location>
        <begin position="17"/>
        <end position="129"/>
    </location>
</feature>
<dbReference type="PANTHER" id="PTHR37164:SF1">
    <property type="entry name" value="BACTERIOHEMERYTHRIN"/>
    <property type="match status" value="1"/>
</dbReference>
<proteinExistence type="inferred from homology"/>
<keyword evidence="2" id="KW-0561">Oxygen transport</keyword>
<keyword evidence="4" id="KW-0408">Iron</keyword>
<dbReference type="OrthoDB" id="7305302at2"/>
<evidence type="ECO:0000256" key="1">
    <source>
        <dbReference type="ARBA" id="ARBA00010587"/>
    </source>
</evidence>
<gene>
    <name evidence="6" type="ORF">SAMN05421508_11131</name>
</gene>
<dbReference type="CDD" id="cd12107">
    <property type="entry name" value="Hemerythrin"/>
    <property type="match status" value="1"/>
</dbReference>
<dbReference type="AlphaFoldDB" id="A0A286GY35"/>
<evidence type="ECO:0000256" key="3">
    <source>
        <dbReference type="ARBA" id="ARBA00022723"/>
    </source>
</evidence>
<evidence type="ECO:0000313" key="6">
    <source>
        <dbReference type="EMBL" id="SOD99999.1"/>
    </source>
</evidence>
<dbReference type="Gene3D" id="1.20.120.50">
    <property type="entry name" value="Hemerythrin-like"/>
    <property type="match status" value="1"/>
</dbReference>
<dbReference type="PROSITE" id="PS00550">
    <property type="entry name" value="HEMERYTHRINS"/>
    <property type="match status" value="1"/>
</dbReference>
<evidence type="ECO:0000256" key="4">
    <source>
        <dbReference type="ARBA" id="ARBA00023004"/>
    </source>
</evidence>
<dbReference type="PANTHER" id="PTHR37164">
    <property type="entry name" value="BACTERIOHEMERYTHRIN"/>
    <property type="match status" value="1"/>
</dbReference>
<evidence type="ECO:0000313" key="7">
    <source>
        <dbReference type="Proteomes" id="UP000219621"/>
    </source>
</evidence>
<dbReference type="InterPro" id="IPR012312">
    <property type="entry name" value="Hemerythrin-like"/>
</dbReference>
<reference evidence="6 7" key="1">
    <citation type="submission" date="2017-09" db="EMBL/GenBank/DDBJ databases">
        <authorList>
            <person name="Ehlers B."/>
            <person name="Leendertz F.H."/>
        </authorList>
    </citation>
    <scope>NUCLEOTIDE SEQUENCE [LARGE SCALE GENOMIC DNA]</scope>
    <source>
        <strain evidence="6 7">USBA 140</strain>
    </source>
</reference>
<name>A0A286GY35_9PROT</name>
<sequence length="137" mass="15956">MPLLAWRDALSVGDPGIDGDHKKLIQFVNDLQDAIDGRKNDRVVGKIILELVQYTKDHFAREELVMKGAGYPDYERHRQIHRALTRQVLIMAEKYVRTPTDEVKQELIDFLAAWLVEHIIKEDRKLGAYLHGKRVWV</sequence>
<organism evidence="6 7">
    <name type="scientific">Caenispirillum bisanense</name>
    <dbReference type="NCBI Taxonomy" id="414052"/>
    <lineage>
        <taxon>Bacteria</taxon>
        <taxon>Pseudomonadati</taxon>
        <taxon>Pseudomonadota</taxon>
        <taxon>Alphaproteobacteria</taxon>
        <taxon>Rhodospirillales</taxon>
        <taxon>Novispirillaceae</taxon>
        <taxon>Caenispirillum</taxon>
    </lineage>
</organism>
<comment type="similarity">
    <text evidence="1">Belongs to the hemerythrin family.</text>
</comment>
<dbReference type="GO" id="GO:0046872">
    <property type="term" value="F:metal ion binding"/>
    <property type="evidence" value="ECO:0007669"/>
    <property type="project" value="UniProtKB-KW"/>
</dbReference>
<dbReference type="SUPFAM" id="SSF47188">
    <property type="entry name" value="Hemerythrin-like"/>
    <property type="match status" value="1"/>
</dbReference>
<keyword evidence="3" id="KW-0479">Metal-binding</keyword>
<dbReference type="GO" id="GO:0005344">
    <property type="term" value="F:oxygen carrier activity"/>
    <property type="evidence" value="ECO:0007669"/>
    <property type="project" value="UniProtKB-KW"/>
</dbReference>
<dbReference type="NCBIfam" id="NF033749">
    <property type="entry name" value="bact_hemeryth"/>
    <property type="match status" value="1"/>
</dbReference>
<dbReference type="Proteomes" id="UP000219621">
    <property type="component" value="Unassembled WGS sequence"/>
</dbReference>
<dbReference type="Pfam" id="PF01814">
    <property type="entry name" value="Hemerythrin"/>
    <property type="match status" value="1"/>
</dbReference>
<dbReference type="EMBL" id="OCNJ01000011">
    <property type="protein sequence ID" value="SOD99999.1"/>
    <property type="molecule type" value="Genomic_DNA"/>
</dbReference>
<dbReference type="InterPro" id="IPR012827">
    <property type="entry name" value="Hemerythrin_metal-bd"/>
</dbReference>
<dbReference type="NCBIfam" id="TIGR02481">
    <property type="entry name" value="hemeryth_dom"/>
    <property type="match status" value="1"/>
</dbReference>
<evidence type="ECO:0000256" key="2">
    <source>
        <dbReference type="ARBA" id="ARBA00022621"/>
    </source>
</evidence>
<protein>
    <submittedName>
        <fullName evidence="6">Hemerythrin</fullName>
    </submittedName>
</protein>
<keyword evidence="7" id="KW-1185">Reference proteome</keyword>
<dbReference type="RefSeq" id="WP_097281018.1">
    <property type="nucleotide sequence ID" value="NZ_OCNJ01000011.1"/>
</dbReference>
<dbReference type="InterPro" id="IPR016131">
    <property type="entry name" value="Haemerythrin_Fe_BS"/>
</dbReference>
<keyword evidence="2" id="KW-0813">Transport</keyword>
<dbReference type="InterPro" id="IPR050669">
    <property type="entry name" value="Hemerythrin"/>
</dbReference>